<feature type="chain" id="PRO_5003886053" evidence="1">
    <location>
        <begin position="20"/>
        <end position="75"/>
    </location>
</feature>
<accession>K5X5K4</accession>
<keyword evidence="1" id="KW-0732">Signal</keyword>
<dbReference type="HOGENOM" id="CLU_2671863_0_0_1"/>
<dbReference type="Proteomes" id="UP000008370">
    <property type="component" value="Unassembled WGS sequence"/>
</dbReference>
<dbReference type="EMBL" id="JH930470">
    <property type="protein sequence ID" value="EKM58142.1"/>
    <property type="molecule type" value="Genomic_DNA"/>
</dbReference>
<dbReference type="RefSeq" id="XP_007393469.1">
    <property type="nucleotide sequence ID" value="XM_007393407.1"/>
</dbReference>
<sequence>MRFSSSCIIALFAATLACAAPAGTSTSSGCVPAATSGISTLGKRAASDPTIWGKASTECAPGNAAHVKISDVGGF</sequence>
<feature type="signal peptide" evidence="1">
    <location>
        <begin position="1"/>
        <end position="19"/>
    </location>
</feature>
<evidence type="ECO:0000256" key="1">
    <source>
        <dbReference type="SAM" id="SignalP"/>
    </source>
</evidence>
<organism evidence="2 3">
    <name type="scientific">Phanerochaete carnosa (strain HHB-10118-sp)</name>
    <name type="common">White-rot fungus</name>
    <name type="synonym">Peniophora carnosa</name>
    <dbReference type="NCBI Taxonomy" id="650164"/>
    <lineage>
        <taxon>Eukaryota</taxon>
        <taxon>Fungi</taxon>
        <taxon>Dikarya</taxon>
        <taxon>Basidiomycota</taxon>
        <taxon>Agaricomycotina</taxon>
        <taxon>Agaricomycetes</taxon>
        <taxon>Polyporales</taxon>
        <taxon>Phanerochaetaceae</taxon>
        <taxon>Phanerochaete</taxon>
    </lineage>
</organism>
<dbReference type="AlphaFoldDB" id="K5X5K4"/>
<dbReference type="InParanoid" id="K5X5K4"/>
<dbReference type="PROSITE" id="PS51257">
    <property type="entry name" value="PROKAR_LIPOPROTEIN"/>
    <property type="match status" value="1"/>
</dbReference>
<protein>
    <submittedName>
        <fullName evidence="2">Uncharacterized protein</fullName>
    </submittedName>
</protein>
<name>K5X5K4_PHACS</name>
<evidence type="ECO:0000313" key="3">
    <source>
        <dbReference type="Proteomes" id="UP000008370"/>
    </source>
</evidence>
<proteinExistence type="predicted"/>
<keyword evidence="3" id="KW-1185">Reference proteome</keyword>
<evidence type="ECO:0000313" key="2">
    <source>
        <dbReference type="EMBL" id="EKM58142.1"/>
    </source>
</evidence>
<dbReference type="KEGG" id="pco:PHACADRAFT_252215"/>
<reference evidence="2 3" key="1">
    <citation type="journal article" date="2012" name="BMC Genomics">
        <title>Comparative genomics of the white-rot fungi, Phanerochaete carnosa and P. chrysosporium, to elucidate the genetic basis of the distinct wood types they colonize.</title>
        <authorList>
            <person name="Suzuki H."/>
            <person name="MacDonald J."/>
            <person name="Syed K."/>
            <person name="Salamov A."/>
            <person name="Hori C."/>
            <person name="Aerts A."/>
            <person name="Henrissat B."/>
            <person name="Wiebenga A."/>
            <person name="vanKuyk P.A."/>
            <person name="Barry K."/>
            <person name="Lindquist E."/>
            <person name="LaButti K."/>
            <person name="Lapidus A."/>
            <person name="Lucas S."/>
            <person name="Coutinho P."/>
            <person name="Gong Y."/>
            <person name="Samejima M."/>
            <person name="Mahadevan R."/>
            <person name="Abou-Zaid M."/>
            <person name="de Vries R.P."/>
            <person name="Igarashi K."/>
            <person name="Yadav J.S."/>
            <person name="Grigoriev I.V."/>
            <person name="Master E.R."/>
        </authorList>
    </citation>
    <scope>NUCLEOTIDE SEQUENCE [LARGE SCALE GENOMIC DNA]</scope>
    <source>
        <strain evidence="2 3">HHB-10118-sp</strain>
    </source>
</reference>
<dbReference type="GeneID" id="18915429"/>
<gene>
    <name evidence="2" type="ORF">PHACADRAFT_252215</name>
</gene>